<dbReference type="FunFam" id="3.40.50.720:FF:000231">
    <property type="entry name" value="Estradiol 17-beta-dehydrogenase 8"/>
    <property type="match status" value="1"/>
</dbReference>
<dbReference type="InterPro" id="IPR002347">
    <property type="entry name" value="SDR_fam"/>
</dbReference>
<dbReference type="EnsemblMetazoa" id="XM_019901485.1">
    <property type="protein sequence ID" value="XP_019757044.1"/>
    <property type="gene ID" value="LOC109535568"/>
</dbReference>
<keyword evidence="9" id="KW-0520">NAD</keyword>
<comment type="pathway">
    <text evidence="2">Lipid metabolism; fatty acid biosynthesis.</text>
</comment>
<evidence type="ECO:0000256" key="18">
    <source>
        <dbReference type="ARBA" id="ARBA00065174"/>
    </source>
</evidence>
<evidence type="ECO:0000313" key="29">
    <source>
        <dbReference type="Proteomes" id="UP000019118"/>
    </source>
</evidence>
<dbReference type="Gene3D" id="3.40.50.720">
    <property type="entry name" value="NAD(P)-binding Rossmann-like Domain"/>
    <property type="match status" value="1"/>
</dbReference>
<dbReference type="SMART" id="SM00822">
    <property type="entry name" value="PKS_KR"/>
    <property type="match status" value="1"/>
</dbReference>
<dbReference type="EC" id="1.1.1.n12" evidence="4"/>
<dbReference type="InterPro" id="IPR036291">
    <property type="entry name" value="NAD(P)-bd_dom_sf"/>
</dbReference>
<dbReference type="PROSITE" id="PS00061">
    <property type="entry name" value="ADH_SHORT"/>
    <property type="match status" value="1"/>
</dbReference>
<dbReference type="InterPro" id="IPR057326">
    <property type="entry name" value="KR_dom"/>
</dbReference>
<dbReference type="PRINTS" id="PR00081">
    <property type="entry name" value="GDHRDH"/>
</dbReference>
<evidence type="ECO:0000256" key="4">
    <source>
        <dbReference type="ARBA" id="ARBA00012456"/>
    </source>
</evidence>
<dbReference type="AlphaFoldDB" id="N6UAU1"/>
<evidence type="ECO:0000256" key="8">
    <source>
        <dbReference type="ARBA" id="ARBA00023002"/>
    </source>
</evidence>
<evidence type="ECO:0000256" key="10">
    <source>
        <dbReference type="ARBA" id="ARBA00023098"/>
    </source>
</evidence>
<dbReference type="GO" id="GO:0048038">
    <property type="term" value="F:quinone binding"/>
    <property type="evidence" value="ECO:0007669"/>
    <property type="project" value="TreeGrafter"/>
</dbReference>
<evidence type="ECO:0000256" key="7">
    <source>
        <dbReference type="ARBA" id="ARBA00022832"/>
    </source>
</evidence>
<evidence type="ECO:0000313" key="27">
    <source>
        <dbReference type="EMBL" id="ENN78850.1"/>
    </source>
</evidence>
<evidence type="ECO:0000256" key="22">
    <source>
        <dbReference type="ARBA" id="ARBA00081419"/>
    </source>
</evidence>
<proteinExistence type="inferred from homology"/>
<evidence type="ECO:0000256" key="5">
    <source>
        <dbReference type="ARBA" id="ARBA00022516"/>
    </source>
</evidence>
<evidence type="ECO:0000256" key="25">
    <source>
        <dbReference type="ARBA" id="ARBA00083258"/>
    </source>
</evidence>
<evidence type="ECO:0000256" key="16">
    <source>
        <dbReference type="ARBA" id="ARBA00050435"/>
    </source>
</evidence>
<dbReference type="InterPro" id="IPR020904">
    <property type="entry name" value="Sc_DH/Rdtase_CS"/>
</dbReference>
<dbReference type="OrthoDB" id="1888931at2759"/>
<dbReference type="SUPFAM" id="SSF51735">
    <property type="entry name" value="NAD(P)-binding Rossmann-fold domains"/>
    <property type="match status" value="1"/>
</dbReference>
<gene>
    <name evidence="28" type="primary">109535568</name>
    <name evidence="27" type="ORF">YQE_04691</name>
</gene>
<dbReference type="EC" id="1.1.1.239" evidence="19"/>
<keyword evidence="11" id="KW-0496">Mitochondrion</keyword>
<name>N6UAU1_DENPD</name>
<dbReference type="PANTHER" id="PTHR42760">
    <property type="entry name" value="SHORT-CHAIN DEHYDROGENASES/REDUCTASES FAMILY MEMBER"/>
    <property type="match status" value="1"/>
</dbReference>
<keyword evidence="6" id="KW-0597">Phosphoprotein</keyword>
<protein>
    <recommendedName>
        <fullName evidence="20">(3R)-3-hydroxyacyl-CoA dehydrogenase</fullName>
        <ecNumber evidence="19">1.1.1.239</ecNumber>
        <ecNumber evidence="4">1.1.1.n12</ecNumber>
    </recommendedName>
    <alternativeName>
        <fullName evidence="22">17-beta-hydroxysteroid dehydrogenase 8</fullName>
    </alternativeName>
    <alternativeName>
        <fullName evidence="21">3-ketoacyl-[acyl-carrier-protein] reductase alpha subunit</fullName>
    </alternativeName>
    <alternativeName>
        <fullName evidence="24">3-oxoacyl-[acyl-carrier-protein] reductase</fullName>
    </alternativeName>
    <alternativeName>
        <fullName evidence="25">Estradiol 17-beta-dehydrogenase 8</fullName>
    </alternativeName>
    <alternativeName>
        <fullName evidence="23">Testosterone 17-beta-dehydrogenase 8</fullName>
    </alternativeName>
</protein>
<evidence type="ECO:0000256" key="17">
    <source>
        <dbReference type="ARBA" id="ARBA00052680"/>
    </source>
</evidence>
<dbReference type="GO" id="GO:0047035">
    <property type="term" value="F:testosterone dehydrogenase (NAD+) activity"/>
    <property type="evidence" value="ECO:0007669"/>
    <property type="project" value="UniProtKB-EC"/>
</dbReference>
<dbReference type="OMA" id="LFGVQCD"/>
<organism evidence="27">
    <name type="scientific">Dendroctonus ponderosae</name>
    <name type="common">Mountain pine beetle</name>
    <dbReference type="NCBI Taxonomy" id="77166"/>
    <lineage>
        <taxon>Eukaryota</taxon>
        <taxon>Metazoa</taxon>
        <taxon>Ecdysozoa</taxon>
        <taxon>Arthropoda</taxon>
        <taxon>Hexapoda</taxon>
        <taxon>Insecta</taxon>
        <taxon>Pterygota</taxon>
        <taxon>Neoptera</taxon>
        <taxon>Endopterygota</taxon>
        <taxon>Coleoptera</taxon>
        <taxon>Polyphaga</taxon>
        <taxon>Cucujiformia</taxon>
        <taxon>Curculionidae</taxon>
        <taxon>Scolytinae</taxon>
        <taxon>Dendroctonus</taxon>
    </lineage>
</organism>
<dbReference type="PRINTS" id="PR00080">
    <property type="entry name" value="SDRFAMILY"/>
</dbReference>
<keyword evidence="12" id="KW-0275">Fatty acid biosynthesis</keyword>
<reference evidence="27 29" key="1">
    <citation type="journal article" date="2013" name="Genome Biol.">
        <title>Draft genome of the mountain pine beetle, Dendroctonus ponderosae Hopkins, a major forest pest.</title>
        <authorList>
            <person name="Keeling C.I."/>
            <person name="Yuen M.M."/>
            <person name="Liao N.Y."/>
            <person name="Docking T.R."/>
            <person name="Chan S.K."/>
            <person name="Taylor G.A."/>
            <person name="Palmquist D.L."/>
            <person name="Jackman S.D."/>
            <person name="Nguyen A."/>
            <person name="Li M."/>
            <person name="Henderson H."/>
            <person name="Janes J.K."/>
            <person name="Zhao Y."/>
            <person name="Pandoh P."/>
            <person name="Moore R."/>
            <person name="Sperling F.A."/>
            <person name="Huber D.P."/>
            <person name="Birol I."/>
            <person name="Jones S.J."/>
            <person name="Bohlmann J."/>
        </authorList>
    </citation>
    <scope>NUCLEOTIDE SEQUENCE</scope>
</reference>
<dbReference type="GO" id="GO:0006633">
    <property type="term" value="P:fatty acid biosynthetic process"/>
    <property type="evidence" value="ECO:0007669"/>
    <property type="project" value="UniProtKB-KW"/>
</dbReference>
<comment type="catalytic activity">
    <reaction evidence="15">
        <text>testosterone + NAD(+) = androst-4-ene-3,17-dione + NADH + H(+)</text>
        <dbReference type="Rhea" id="RHEA:14929"/>
        <dbReference type="ChEBI" id="CHEBI:15378"/>
        <dbReference type="ChEBI" id="CHEBI:16422"/>
        <dbReference type="ChEBI" id="CHEBI:17347"/>
        <dbReference type="ChEBI" id="CHEBI:57540"/>
        <dbReference type="ChEBI" id="CHEBI:57945"/>
        <dbReference type="EC" id="1.1.1.239"/>
    </reaction>
    <physiologicalReaction direction="left-to-right" evidence="15">
        <dbReference type="Rhea" id="RHEA:14930"/>
    </physiologicalReaction>
</comment>
<dbReference type="GO" id="GO:0008210">
    <property type="term" value="P:estrogen metabolic process"/>
    <property type="evidence" value="ECO:0007669"/>
    <property type="project" value="UniProtKB-ARBA"/>
</dbReference>
<evidence type="ECO:0000313" key="28">
    <source>
        <dbReference type="EnsemblMetazoa" id="XP_019757043.1"/>
    </source>
</evidence>
<keyword evidence="29" id="KW-1185">Reference proteome</keyword>
<feature type="domain" description="Ketoreductase" evidence="26">
    <location>
        <begin position="6"/>
        <end position="192"/>
    </location>
</feature>
<evidence type="ECO:0000256" key="23">
    <source>
        <dbReference type="ARBA" id="ARBA00081936"/>
    </source>
</evidence>
<evidence type="ECO:0000256" key="20">
    <source>
        <dbReference type="ARBA" id="ARBA00070911"/>
    </source>
</evidence>
<evidence type="ECO:0000256" key="11">
    <source>
        <dbReference type="ARBA" id="ARBA00023128"/>
    </source>
</evidence>
<dbReference type="GO" id="GO:0005759">
    <property type="term" value="C:mitochondrial matrix"/>
    <property type="evidence" value="ECO:0007669"/>
    <property type="project" value="UniProtKB-SubCell"/>
</dbReference>
<evidence type="ECO:0000256" key="21">
    <source>
        <dbReference type="ARBA" id="ARBA00077835"/>
    </source>
</evidence>
<evidence type="ECO:0000256" key="13">
    <source>
        <dbReference type="ARBA" id="ARBA00037929"/>
    </source>
</evidence>
<dbReference type="KEGG" id="dpa:109535568"/>
<evidence type="ECO:0000256" key="12">
    <source>
        <dbReference type="ARBA" id="ARBA00023160"/>
    </source>
</evidence>
<sequence>MSVQGRLAFITGAGSGIGRAASQCLAREGAIVIAADKNVENAKETVNLLPKDNKHTPLQLSVENKDSVKLALDTVIKAYLKPPSIIVNAAGITRDNFLNKLSEEDFSEVLDVNLKGTFLILQTFANSIVENNVQEASIINVGSIVAKYGNIGQANYCASKAGVELLTKVASREYSKKGIRVNTVLPGMISTPMTAAVPEKVKAKFLTQIPLGRFGTPEEIAEVILFLASCRSSYVTGTSIEVTGGF</sequence>
<comment type="catalytic activity">
    <reaction evidence="17">
        <text>a (3R)-3-hydroxyacyl-CoA + NAD(+) = a 3-oxoacyl-CoA + NADH + H(+)</text>
        <dbReference type="Rhea" id="RHEA:32711"/>
        <dbReference type="ChEBI" id="CHEBI:15378"/>
        <dbReference type="ChEBI" id="CHEBI:57319"/>
        <dbReference type="ChEBI" id="CHEBI:57540"/>
        <dbReference type="ChEBI" id="CHEBI:57945"/>
        <dbReference type="ChEBI" id="CHEBI:90726"/>
        <dbReference type="EC" id="1.1.1.n12"/>
    </reaction>
    <physiologicalReaction direction="left-to-right" evidence="17">
        <dbReference type="Rhea" id="RHEA:32712"/>
    </physiologicalReaction>
</comment>
<dbReference type="PANTHER" id="PTHR42760:SF83">
    <property type="entry name" value="(3R)-3-HYDROXYACYL-COA DEHYDROGENASE"/>
    <property type="match status" value="1"/>
</dbReference>
<evidence type="ECO:0000256" key="24">
    <source>
        <dbReference type="ARBA" id="ARBA00083097"/>
    </source>
</evidence>
<comment type="catalytic activity">
    <reaction evidence="16">
        <text>17beta-hydroxy-5alpha-androstan-3-one + NAD(+) = 5alpha-androstan-3,17-dione + NADH + H(+)</text>
        <dbReference type="Rhea" id="RHEA:41992"/>
        <dbReference type="ChEBI" id="CHEBI:15378"/>
        <dbReference type="ChEBI" id="CHEBI:15994"/>
        <dbReference type="ChEBI" id="CHEBI:16330"/>
        <dbReference type="ChEBI" id="CHEBI:57540"/>
        <dbReference type="ChEBI" id="CHEBI:57945"/>
    </reaction>
    <physiologicalReaction direction="left-to-right" evidence="16">
        <dbReference type="Rhea" id="RHEA:41993"/>
    </physiologicalReaction>
</comment>
<accession>N6UAU1</accession>
<feature type="non-terminal residue" evidence="27">
    <location>
        <position position="1"/>
    </location>
</feature>
<comment type="catalytic activity">
    <reaction evidence="14">
        <text>17beta-estradiol + NAD(+) = estrone + NADH + H(+)</text>
        <dbReference type="Rhea" id="RHEA:24612"/>
        <dbReference type="ChEBI" id="CHEBI:15378"/>
        <dbReference type="ChEBI" id="CHEBI:16469"/>
        <dbReference type="ChEBI" id="CHEBI:17263"/>
        <dbReference type="ChEBI" id="CHEBI:57540"/>
        <dbReference type="ChEBI" id="CHEBI:57945"/>
        <dbReference type="EC" id="1.1.1.62"/>
    </reaction>
    <physiologicalReaction direction="left-to-right" evidence="14">
        <dbReference type="Rhea" id="RHEA:24613"/>
    </physiologicalReaction>
    <physiologicalReaction direction="right-to-left" evidence="14">
        <dbReference type="Rhea" id="RHEA:24614"/>
    </physiologicalReaction>
</comment>
<keyword evidence="8" id="KW-0560">Oxidoreductase</keyword>
<keyword evidence="5" id="KW-0444">Lipid biosynthesis</keyword>
<dbReference type="Proteomes" id="UP000019118">
    <property type="component" value="Unassembled WGS sequence"/>
</dbReference>
<dbReference type="EnsemblMetazoa" id="XM_019901484.1">
    <property type="protein sequence ID" value="XP_019757043.1"/>
    <property type="gene ID" value="LOC109535568"/>
</dbReference>
<comment type="pathway">
    <text evidence="13">Steroid biosynthesis; estrogen biosynthesis.</text>
</comment>
<reference evidence="28" key="2">
    <citation type="submission" date="2024-08" db="UniProtKB">
        <authorList>
            <consortium name="EnsemblMetazoa"/>
        </authorList>
    </citation>
    <scope>IDENTIFICATION</scope>
</reference>
<evidence type="ECO:0000256" key="15">
    <source>
        <dbReference type="ARBA" id="ARBA00050232"/>
    </source>
</evidence>
<dbReference type="EMBL" id="KB740819">
    <property type="protein sequence ID" value="ENN78850.1"/>
    <property type="molecule type" value="Genomic_DNA"/>
</dbReference>
<comment type="similarity">
    <text evidence="3">Belongs to the short-chain dehydrogenases/reductases (SDR) family.</text>
</comment>
<evidence type="ECO:0000256" key="2">
    <source>
        <dbReference type="ARBA" id="ARBA00005194"/>
    </source>
</evidence>
<evidence type="ECO:0000259" key="26">
    <source>
        <dbReference type="SMART" id="SM00822"/>
    </source>
</evidence>
<comment type="subunit">
    <text evidence="18">Heterotetramer with CBR4; contains two molecules of HSD17B8 and CBR4.</text>
</comment>
<evidence type="ECO:0000256" key="1">
    <source>
        <dbReference type="ARBA" id="ARBA00004305"/>
    </source>
</evidence>
<keyword evidence="10" id="KW-0443">Lipid metabolism</keyword>
<evidence type="ECO:0000256" key="9">
    <source>
        <dbReference type="ARBA" id="ARBA00023027"/>
    </source>
</evidence>
<dbReference type="GO" id="GO:0004303">
    <property type="term" value="F:estradiol 17-beta-dehydrogenase [NAD(P)+] activity"/>
    <property type="evidence" value="ECO:0007669"/>
    <property type="project" value="UniProtKB-EC"/>
</dbReference>
<comment type="subcellular location">
    <subcellularLocation>
        <location evidence="1">Mitochondrion matrix</location>
    </subcellularLocation>
</comment>
<keyword evidence="7" id="KW-0276">Fatty acid metabolism</keyword>
<evidence type="ECO:0000256" key="6">
    <source>
        <dbReference type="ARBA" id="ARBA00022553"/>
    </source>
</evidence>
<evidence type="ECO:0000256" key="14">
    <source>
        <dbReference type="ARBA" id="ARBA00049069"/>
    </source>
</evidence>
<dbReference type="HOGENOM" id="CLU_010194_1_3_1"/>
<evidence type="ECO:0000256" key="3">
    <source>
        <dbReference type="ARBA" id="ARBA00006484"/>
    </source>
</evidence>
<dbReference type="Pfam" id="PF13561">
    <property type="entry name" value="adh_short_C2"/>
    <property type="match status" value="1"/>
</dbReference>
<evidence type="ECO:0000256" key="19">
    <source>
        <dbReference type="ARBA" id="ARBA00066822"/>
    </source>
</evidence>